<dbReference type="STRING" id="1399860.A0A2C5YC46"/>
<name>A0A2C5YC46_9HYPO</name>
<feature type="region of interest" description="Disordered" evidence="1">
    <location>
        <begin position="1"/>
        <end position="27"/>
    </location>
</feature>
<evidence type="ECO:0000313" key="3">
    <source>
        <dbReference type="EMBL" id="PHH65286.1"/>
    </source>
</evidence>
<dbReference type="Gene3D" id="3.40.630.30">
    <property type="match status" value="1"/>
</dbReference>
<dbReference type="SUPFAM" id="SSF55729">
    <property type="entry name" value="Acyl-CoA N-acyltransferases (Nat)"/>
    <property type="match status" value="1"/>
</dbReference>
<proteinExistence type="predicted"/>
<dbReference type="InterPro" id="IPR016181">
    <property type="entry name" value="Acyl_CoA_acyltransferase"/>
</dbReference>
<dbReference type="Proteomes" id="UP000226192">
    <property type="component" value="Unassembled WGS sequence"/>
</dbReference>
<dbReference type="PANTHER" id="PTHR42791">
    <property type="entry name" value="GNAT FAMILY ACETYLTRANSFERASE"/>
    <property type="match status" value="1"/>
</dbReference>
<dbReference type="OrthoDB" id="544277at2759"/>
<accession>A0A2C5YC46</accession>
<dbReference type="EMBL" id="NJET01000019">
    <property type="protein sequence ID" value="PHH65286.1"/>
    <property type="molecule type" value="Genomic_DNA"/>
</dbReference>
<comment type="caution">
    <text evidence="3">The sequence shown here is derived from an EMBL/GenBank/DDBJ whole genome shotgun (WGS) entry which is preliminary data.</text>
</comment>
<evidence type="ECO:0000313" key="4">
    <source>
        <dbReference type="Proteomes" id="UP000226192"/>
    </source>
</evidence>
<dbReference type="GO" id="GO:0016747">
    <property type="term" value="F:acyltransferase activity, transferring groups other than amino-acyl groups"/>
    <property type="evidence" value="ECO:0007669"/>
    <property type="project" value="InterPro"/>
</dbReference>
<dbReference type="PANTHER" id="PTHR42791:SF1">
    <property type="entry name" value="N-ACETYLTRANSFERASE DOMAIN-CONTAINING PROTEIN"/>
    <property type="match status" value="1"/>
</dbReference>
<dbReference type="PROSITE" id="PS51186">
    <property type="entry name" value="GNAT"/>
    <property type="match status" value="1"/>
</dbReference>
<feature type="compositionally biased region" description="Polar residues" evidence="1">
    <location>
        <begin position="248"/>
        <end position="258"/>
    </location>
</feature>
<dbReference type="InterPro" id="IPR000182">
    <property type="entry name" value="GNAT_dom"/>
</dbReference>
<feature type="domain" description="N-acetyltransferase" evidence="2">
    <location>
        <begin position="159"/>
        <end position="243"/>
    </location>
</feature>
<sequence length="266" mass="29664">MHLQQLPQAQSQASQDRAGATQSAQPQSLIPSAWHTTIRDVSIKERDAAGLALAYSFAADPLSVYLLSGDNLKPQQAWKLHVRIMTYTFAAYRLKGIVTALGPDYDAIAMWTPPGKFMDGCWTTLQSGTWRLAYQLPAEARRRFFDELVPALHNTRERVMGSRNHDCYYLGYIGTKPSARGKGYASKLIQSMTDKADAENRPMYLESSAQGNIGFYTKFGFRIKTQIELKRAATPVLLYCMVREPQGGQLQASSTESSNDVDKPEV</sequence>
<feature type="region of interest" description="Disordered" evidence="1">
    <location>
        <begin position="247"/>
        <end position="266"/>
    </location>
</feature>
<dbReference type="AlphaFoldDB" id="A0A2C5YC46"/>
<feature type="compositionally biased region" description="Low complexity" evidence="1">
    <location>
        <begin position="1"/>
        <end position="15"/>
    </location>
</feature>
<protein>
    <recommendedName>
        <fullName evidence="2">N-acetyltransferase domain-containing protein</fullName>
    </recommendedName>
</protein>
<gene>
    <name evidence="3" type="ORF">CDD81_2698</name>
</gene>
<dbReference type="CDD" id="cd04301">
    <property type="entry name" value="NAT_SF"/>
    <property type="match status" value="1"/>
</dbReference>
<keyword evidence="4" id="KW-1185">Reference proteome</keyword>
<evidence type="ECO:0000256" key="1">
    <source>
        <dbReference type="SAM" id="MobiDB-lite"/>
    </source>
</evidence>
<reference evidence="3 4" key="1">
    <citation type="submission" date="2017-06" db="EMBL/GenBank/DDBJ databases">
        <title>Ant-infecting Ophiocordyceps genomes reveal a high diversity of potential behavioral manipulation genes and a possible major role for enterotoxins.</title>
        <authorList>
            <person name="De Bekker C."/>
            <person name="Evans H.C."/>
            <person name="Brachmann A."/>
            <person name="Hughes D.P."/>
        </authorList>
    </citation>
    <scope>NUCLEOTIDE SEQUENCE [LARGE SCALE GENOMIC DNA]</scope>
    <source>
        <strain evidence="3 4">Map64</strain>
    </source>
</reference>
<organism evidence="3 4">
    <name type="scientific">Ophiocordyceps australis</name>
    <dbReference type="NCBI Taxonomy" id="1399860"/>
    <lineage>
        <taxon>Eukaryota</taxon>
        <taxon>Fungi</taxon>
        <taxon>Dikarya</taxon>
        <taxon>Ascomycota</taxon>
        <taxon>Pezizomycotina</taxon>
        <taxon>Sordariomycetes</taxon>
        <taxon>Hypocreomycetidae</taxon>
        <taxon>Hypocreales</taxon>
        <taxon>Ophiocordycipitaceae</taxon>
        <taxon>Ophiocordyceps</taxon>
    </lineage>
</organism>
<dbReference type="InterPro" id="IPR052523">
    <property type="entry name" value="Trichothecene_AcTrans"/>
</dbReference>
<dbReference type="Pfam" id="PF00583">
    <property type="entry name" value="Acetyltransf_1"/>
    <property type="match status" value="1"/>
</dbReference>
<evidence type="ECO:0000259" key="2">
    <source>
        <dbReference type="PROSITE" id="PS51186"/>
    </source>
</evidence>